<reference evidence="1" key="1">
    <citation type="journal article" date="2014" name="Front. Microbiol.">
        <title>High frequency of phylogenetically diverse reductive dehalogenase-homologous genes in deep subseafloor sedimentary metagenomes.</title>
        <authorList>
            <person name="Kawai M."/>
            <person name="Futagami T."/>
            <person name="Toyoda A."/>
            <person name="Takaki Y."/>
            <person name="Nishi S."/>
            <person name="Hori S."/>
            <person name="Arai W."/>
            <person name="Tsubouchi T."/>
            <person name="Morono Y."/>
            <person name="Uchiyama I."/>
            <person name="Ito T."/>
            <person name="Fujiyama A."/>
            <person name="Inagaki F."/>
            <person name="Takami H."/>
        </authorList>
    </citation>
    <scope>NUCLEOTIDE SEQUENCE</scope>
    <source>
        <strain evidence="1">Expedition CK06-06</strain>
    </source>
</reference>
<comment type="caution">
    <text evidence="1">The sequence shown here is derived from an EMBL/GenBank/DDBJ whole genome shotgun (WGS) entry which is preliminary data.</text>
</comment>
<evidence type="ECO:0000313" key="1">
    <source>
        <dbReference type="EMBL" id="GAG04818.1"/>
    </source>
</evidence>
<accession>X0UWY1</accession>
<proteinExistence type="predicted"/>
<dbReference type="EMBL" id="BARS01029463">
    <property type="protein sequence ID" value="GAG04818.1"/>
    <property type="molecule type" value="Genomic_DNA"/>
</dbReference>
<organism evidence="1">
    <name type="scientific">marine sediment metagenome</name>
    <dbReference type="NCBI Taxonomy" id="412755"/>
    <lineage>
        <taxon>unclassified sequences</taxon>
        <taxon>metagenomes</taxon>
        <taxon>ecological metagenomes</taxon>
    </lineage>
</organism>
<protein>
    <recommendedName>
        <fullName evidence="2">NTP pyrophosphohydrolase MazG putative catalytic core domain-containing protein</fullName>
    </recommendedName>
</protein>
<gene>
    <name evidence="1" type="ORF">S01H1_46050</name>
</gene>
<sequence length="83" mass="9196">NANSIGGGDMKQGEAIKKIIDEYGSAAEKFQGFHSRHEGYAVIKEELDELWDNIKADATEDLIIEEAVQVGAMVLRFLIDITE</sequence>
<dbReference type="AlphaFoldDB" id="X0UWY1"/>
<name>X0UWY1_9ZZZZ</name>
<feature type="non-terminal residue" evidence="1">
    <location>
        <position position="1"/>
    </location>
</feature>
<evidence type="ECO:0008006" key="2">
    <source>
        <dbReference type="Google" id="ProtNLM"/>
    </source>
</evidence>